<keyword evidence="3" id="KW-1133">Transmembrane helix</keyword>
<feature type="chain" id="PRO_5008898735" description="Receptor ligand binding region domain-containing protein" evidence="5">
    <location>
        <begin position="25"/>
        <end position="297"/>
    </location>
</feature>
<dbReference type="EMBL" id="BDGG01000007">
    <property type="protein sequence ID" value="GAV01364.1"/>
    <property type="molecule type" value="Genomic_DNA"/>
</dbReference>
<dbReference type="InterPro" id="IPR028082">
    <property type="entry name" value="Peripla_BP_I"/>
</dbReference>
<accession>A0A1D1VQZ0</accession>
<evidence type="ECO:0000256" key="1">
    <source>
        <dbReference type="ARBA" id="ARBA00004370"/>
    </source>
</evidence>
<dbReference type="AlphaFoldDB" id="A0A1D1VQZ0"/>
<name>A0A1D1VQZ0_RAMVA</name>
<gene>
    <name evidence="7" type="primary">RvY_12088-1</name>
    <name evidence="7" type="synonym">RvY_12088.1</name>
    <name evidence="7" type="ORF">RvY_12088</name>
</gene>
<sequence length="297" mass="33574">MSFHIVFASVALLRLSTLESTSFAANVRIKPKQLDVYVIVPALYSPYIVGTYHHIGPAFDSALEDIQRSFGALRVKTSVISSLALNITDCKQWSDNVERLVAETYYHLVAAAQTTAKSVEQRPSPSRSEIQYQTGTSSCLEAAQLARLAREWNIVFVNSVESLDSWLRLLYPTRITTTVNTVSTFVKISFDFMQKFCWRTVLILVDRGSNPFFEPLEKFLLAELSDSKGYQVHYLTIDSAHPPVNYQHVLQLLQQTSQVCFFLGHSDRLRALLIVASSINMTNGEYVRLHIFVGLRN</sequence>
<feature type="signal peptide" evidence="5">
    <location>
        <begin position="1"/>
        <end position="24"/>
    </location>
</feature>
<dbReference type="GO" id="GO:0016020">
    <property type="term" value="C:membrane"/>
    <property type="evidence" value="ECO:0007669"/>
    <property type="project" value="UniProtKB-SubCell"/>
</dbReference>
<reference evidence="7 8" key="1">
    <citation type="journal article" date="2016" name="Nat. Commun.">
        <title>Extremotolerant tardigrade genome and improved radiotolerance of human cultured cells by tardigrade-unique protein.</title>
        <authorList>
            <person name="Hashimoto T."/>
            <person name="Horikawa D.D."/>
            <person name="Saito Y."/>
            <person name="Kuwahara H."/>
            <person name="Kozuka-Hata H."/>
            <person name="Shin-I T."/>
            <person name="Minakuchi Y."/>
            <person name="Ohishi K."/>
            <person name="Motoyama A."/>
            <person name="Aizu T."/>
            <person name="Enomoto A."/>
            <person name="Kondo K."/>
            <person name="Tanaka S."/>
            <person name="Hara Y."/>
            <person name="Koshikawa S."/>
            <person name="Sagara H."/>
            <person name="Miura T."/>
            <person name="Yokobori S."/>
            <person name="Miyagawa K."/>
            <person name="Suzuki Y."/>
            <person name="Kubo T."/>
            <person name="Oyama M."/>
            <person name="Kohara Y."/>
            <person name="Fujiyama A."/>
            <person name="Arakawa K."/>
            <person name="Katayama T."/>
            <person name="Toyoda A."/>
            <person name="Kunieda T."/>
        </authorList>
    </citation>
    <scope>NUCLEOTIDE SEQUENCE [LARGE SCALE GENOMIC DNA]</scope>
    <source>
        <strain evidence="7 8">YOKOZUNA-1</strain>
    </source>
</reference>
<keyword evidence="5" id="KW-0732">Signal</keyword>
<dbReference type="OrthoDB" id="5971659at2759"/>
<keyword evidence="4" id="KW-0472">Membrane</keyword>
<keyword evidence="8" id="KW-1185">Reference proteome</keyword>
<evidence type="ECO:0000256" key="2">
    <source>
        <dbReference type="ARBA" id="ARBA00022692"/>
    </source>
</evidence>
<protein>
    <recommendedName>
        <fullName evidence="6">Receptor ligand binding region domain-containing protein</fullName>
    </recommendedName>
</protein>
<comment type="caution">
    <text evidence="7">The sequence shown here is derived from an EMBL/GenBank/DDBJ whole genome shotgun (WGS) entry which is preliminary data.</text>
</comment>
<feature type="domain" description="Receptor ligand binding region" evidence="6">
    <location>
        <begin position="134"/>
        <end position="287"/>
    </location>
</feature>
<evidence type="ECO:0000313" key="8">
    <source>
        <dbReference type="Proteomes" id="UP000186922"/>
    </source>
</evidence>
<dbReference type="Gene3D" id="3.40.50.2300">
    <property type="match status" value="1"/>
</dbReference>
<evidence type="ECO:0000259" key="6">
    <source>
        <dbReference type="Pfam" id="PF01094"/>
    </source>
</evidence>
<evidence type="ECO:0000256" key="3">
    <source>
        <dbReference type="ARBA" id="ARBA00022989"/>
    </source>
</evidence>
<dbReference type="InterPro" id="IPR001828">
    <property type="entry name" value="ANF_lig-bd_rcpt"/>
</dbReference>
<dbReference type="Proteomes" id="UP000186922">
    <property type="component" value="Unassembled WGS sequence"/>
</dbReference>
<comment type="subcellular location">
    <subcellularLocation>
        <location evidence="1">Membrane</location>
    </subcellularLocation>
</comment>
<proteinExistence type="predicted"/>
<evidence type="ECO:0000256" key="4">
    <source>
        <dbReference type="ARBA" id="ARBA00023136"/>
    </source>
</evidence>
<evidence type="ECO:0000256" key="5">
    <source>
        <dbReference type="SAM" id="SignalP"/>
    </source>
</evidence>
<keyword evidence="2" id="KW-0812">Transmembrane</keyword>
<organism evidence="7 8">
    <name type="scientific">Ramazzottius varieornatus</name>
    <name type="common">Water bear</name>
    <name type="synonym">Tardigrade</name>
    <dbReference type="NCBI Taxonomy" id="947166"/>
    <lineage>
        <taxon>Eukaryota</taxon>
        <taxon>Metazoa</taxon>
        <taxon>Ecdysozoa</taxon>
        <taxon>Tardigrada</taxon>
        <taxon>Eutardigrada</taxon>
        <taxon>Parachela</taxon>
        <taxon>Hypsibioidea</taxon>
        <taxon>Ramazzottiidae</taxon>
        <taxon>Ramazzottius</taxon>
    </lineage>
</organism>
<dbReference type="Pfam" id="PF01094">
    <property type="entry name" value="ANF_receptor"/>
    <property type="match status" value="1"/>
</dbReference>
<evidence type="ECO:0000313" key="7">
    <source>
        <dbReference type="EMBL" id="GAV01364.1"/>
    </source>
</evidence>
<dbReference type="SUPFAM" id="SSF53822">
    <property type="entry name" value="Periplasmic binding protein-like I"/>
    <property type="match status" value="1"/>
</dbReference>